<dbReference type="Proteomes" id="UP001519342">
    <property type="component" value="Unassembled WGS sequence"/>
</dbReference>
<comment type="caution">
    <text evidence="1">The sequence shown here is derived from an EMBL/GenBank/DDBJ whole genome shotgun (WGS) entry which is preliminary data.</text>
</comment>
<dbReference type="InterPro" id="IPR036782">
    <property type="entry name" value="NE0471-like_N"/>
</dbReference>
<evidence type="ECO:0000313" key="2">
    <source>
        <dbReference type="Proteomes" id="UP001519342"/>
    </source>
</evidence>
<sequence>MAKILNILPSDDYTLTIELNNHHKIIYDMKPRLQTVRFSQLADINRFKAVWVKNENILIWDSLCQITIDEIISNIGR</sequence>
<evidence type="ECO:0000313" key="1">
    <source>
        <dbReference type="EMBL" id="MBP1924419.1"/>
    </source>
</evidence>
<dbReference type="Pfam" id="PF10387">
    <property type="entry name" value="DUF2442"/>
    <property type="match status" value="1"/>
</dbReference>
<reference evidence="1 2" key="1">
    <citation type="submission" date="2021-03" db="EMBL/GenBank/DDBJ databases">
        <title>Genomic Encyclopedia of Type Strains, Phase IV (KMG-IV): sequencing the most valuable type-strain genomes for metagenomic binning, comparative biology and taxonomic classification.</title>
        <authorList>
            <person name="Goeker M."/>
        </authorList>
    </citation>
    <scope>NUCLEOTIDE SEQUENCE [LARGE SCALE GENOMIC DNA]</scope>
    <source>
        <strain evidence="1 2">DSM 24004</strain>
    </source>
</reference>
<protein>
    <recommendedName>
        <fullName evidence="3">DUF2442 domain-containing protein</fullName>
    </recommendedName>
</protein>
<organism evidence="1 2">
    <name type="scientific">Sedimentibacter acidaminivorans</name>
    <dbReference type="NCBI Taxonomy" id="913099"/>
    <lineage>
        <taxon>Bacteria</taxon>
        <taxon>Bacillati</taxon>
        <taxon>Bacillota</taxon>
        <taxon>Tissierellia</taxon>
        <taxon>Sedimentibacter</taxon>
    </lineage>
</organism>
<accession>A0ABS4G9R6</accession>
<dbReference type="SUPFAM" id="SSF143880">
    <property type="entry name" value="NE0471 N-terminal domain-like"/>
    <property type="match status" value="1"/>
</dbReference>
<dbReference type="EMBL" id="JAGGKS010000001">
    <property type="protein sequence ID" value="MBP1924419.1"/>
    <property type="molecule type" value="Genomic_DNA"/>
</dbReference>
<proteinExistence type="predicted"/>
<dbReference type="InterPro" id="IPR018841">
    <property type="entry name" value="DUF2442"/>
</dbReference>
<name>A0ABS4G9R6_9FIRM</name>
<gene>
    <name evidence="1" type="ORF">J2Z76_000272</name>
</gene>
<dbReference type="RefSeq" id="WP_209510183.1">
    <property type="nucleotide sequence ID" value="NZ_JAGGKS010000001.1"/>
</dbReference>
<keyword evidence="2" id="KW-1185">Reference proteome</keyword>
<evidence type="ECO:0008006" key="3">
    <source>
        <dbReference type="Google" id="ProtNLM"/>
    </source>
</evidence>
<dbReference type="Gene3D" id="3.30.2020.10">
    <property type="entry name" value="NE0471-like N-terminal domain"/>
    <property type="match status" value="1"/>
</dbReference>